<proteinExistence type="predicted"/>
<dbReference type="AlphaFoldDB" id="A0A5E4NF76"/>
<protein>
    <submittedName>
        <fullName evidence="1">Uncharacterized protein</fullName>
    </submittedName>
</protein>
<organism evidence="1 2">
    <name type="scientific">Cinara cedri</name>
    <dbReference type="NCBI Taxonomy" id="506608"/>
    <lineage>
        <taxon>Eukaryota</taxon>
        <taxon>Metazoa</taxon>
        <taxon>Ecdysozoa</taxon>
        <taxon>Arthropoda</taxon>
        <taxon>Hexapoda</taxon>
        <taxon>Insecta</taxon>
        <taxon>Pterygota</taxon>
        <taxon>Neoptera</taxon>
        <taxon>Paraneoptera</taxon>
        <taxon>Hemiptera</taxon>
        <taxon>Sternorrhyncha</taxon>
        <taxon>Aphidomorpha</taxon>
        <taxon>Aphidoidea</taxon>
        <taxon>Aphididae</taxon>
        <taxon>Lachninae</taxon>
        <taxon>Cinara</taxon>
    </lineage>
</organism>
<dbReference type="EMBL" id="CABPRJ010002369">
    <property type="protein sequence ID" value="VVC43395.1"/>
    <property type="molecule type" value="Genomic_DNA"/>
</dbReference>
<name>A0A5E4NF76_9HEMI</name>
<evidence type="ECO:0000313" key="2">
    <source>
        <dbReference type="Proteomes" id="UP000325440"/>
    </source>
</evidence>
<sequence length="86" mass="9868">MYDFTSSTKNVHKGHQSLEQKLRFRFGHEQKKKFLGPITPWLLPSNTVVEVEGATGFLLVPGVSRMTCVTVRWNHGMWKIVITIIL</sequence>
<evidence type="ECO:0000313" key="1">
    <source>
        <dbReference type="EMBL" id="VVC43395.1"/>
    </source>
</evidence>
<reference evidence="1 2" key="1">
    <citation type="submission" date="2019-08" db="EMBL/GenBank/DDBJ databases">
        <authorList>
            <person name="Alioto T."/>
            <person name="Alioto T."/>
            <person name="Gomez Garrido J."/>
        </authorList>
    </citation>
    <scope>NUCLEOTIDE SEQUENCE [LARGE SCALE GENOMIC DNA]</scope>
</reference>
<keyword evidence="2" id="KW-1185">Reference proteome</keyword>
<dbReference type="Proteomes" id="UP000325440">
    <property type="component" value="Unassembled WGS sequence"/>
</dbReference>
<accession>A0A5E4NF76</accession>
<gene>
    <name evidence="1" type="ORF">CINCED_3A010302</name>
</gene>